<gene>
    <name evidence="2" type="ORF">SGFS_006330</name>
</gene>
<dbReference type="InterPro" id="IPR003347">
    <property type="entry name" value="JmjC_dom"/>
</dbReference>
<dbReference type="Pfam" id="PF13621">
    <property type="entry name" value="Cupin_8"/>
    <property type="match status" value="1"/>
</dbReference>
<dbReference type="SUPFAM" id="SSF51197">
    <property type="entry name" value="Clavaminate synthase-like"/>
    <property type="match status" value="1"/>
</dbReference>
<accession>A0ABM7F161</accession>
<dbReference type="PANTHER" id="PTHR12461">
    <property type="entry name" value="HYPOXIA-INDUCIBLE FACTOR 1 ALPHA INHIBITOR-RELATED"/>
    <property type="match status" value="1"/>
</dbReference>
<feature type="domain" description="JmjC" evidence="1">
    <location>
        <begin position="93"/>
        <end position="251"/>
    </location>
</feature>
<evidence type="ECO:0000313" key="2">
    <source>
        <dbReference type="EMBL" id="BBC29339.1"/>
    </source>
</evidence>
<evidence type="ECO:0000259" key="1">
    <source>
        <dbReference type="PROSITE" id="PS51184"/>
    </source>
</evidence>
<proteinExistence type="predicted"/>
<reference evidence="2 3" key="1">
    <citation type="journal article" date="2010" name="ChemBioChem">
        <title>Cloning and characterization of the biosynthetic gene cluster of 16-membered macrolide antibiotic FD-891: involvement of a dual functional cytochrome P450 monooxygenase catalyzing epoxidation and hydroxylation.</title>
        <authorList>
            <person name="Kudo F."/>
            <person name="Motegi A."/>
            <person name="Mizoue K."/>
            <person name="Eguchi T."/>
        </authorList>
    </citation>
    <scope>NUCLEOTIDE SEQUENCE [LARGE SCALE GENOMIC DNA]</scope>
    <source>
        <strain evidence="2 3">A-8890</strain>
    </source>
</reference>
<dbReference type="Proteomes" id="UP001321542">
    <property type="component" value="Chromosome"/>
</dbReference>
<dbReference type="PROSITE" id="PS51184">
    <property type="entry name" value="JMJC"/>
    <property type="match status" value="1"/>
</dbReference>
<organism evidence="2 3">
    <name type="scientific">Streptomyces graminofaciens</name>
    <dbReference type="NCBI Taxonomy" id="68212"/>
    <lineage>
        <taxon>Bacteria</taxon>
        <taxon>Bacillati</taxon>
        <taxon>Actinomycetota</taxon>
        <taxon>Actinomycetes</taxon>
        <taxon>Kitasatosporales</taxon>
        <taxon>Streptomycetaceae</taxon>
        <taxon>Streptomyces</taxon>
    </lineage>
</organism>
<name>A0ABM7F161_9ACTN</name>
<dbReference type="RefSeq" id="WP_286247386.1">
    <property type="nucleotide sequence ID" value="NZ_AP018448.1"/>
</dbReference>
<dbReference type="SMART" id="SM00558">
    <property type="entry name" value="JmjC"/>
    <property type="match status" value="1"/>
</dbReference>
<reference evidence="2 3" key="2">
    <citation type="journal article" date="2023" name="ChemBioChem">
        <title>Acyltransferase Domain Exchange between Two Independent Type I Polyketide Synthases in the Same Producer Strain of Macrolide Antibiotics.</title>
        <authorList>
            <person name="Kudo F."/>
            <person name="Kishikawa K."/>
            <person name="Tsuboi K."/>
            <person name="Kido T."/>
            <person name="Usui T."/>
            <person name="Hashimoto J."/>
            <person name="Shin-Ya K."/>
            <person name="Miyanaga A."/>
            <person name="Eguchi T."/>
        </authorList>
    </citation>
    <scope>NUCLEOTIDE SEQUENCE [LARGE SCALE GENOMIC DNA]</scope>
    <source>
        <strain evidence="2 3">A-8890</strain>
    </source>
</reference>
<dbReference type="EMBL" id="AP018448">
    <property type="protein sequence ID" value="BBC29339.1"/>
    <property type="molecule type" value="Genomic_DNA"/>
</dbReference>
<dbReference type="Gene3D" id="2.60.120.650">
    <property type="entry name" value="Cupin"/>
    <property type="match status" value="1"/>
</dbReference>
<sequence>MTYHVNFQPLPPAEGDPAAHLRRRTPAVFRGLAADWPAVGSWAFPRIATLGPALPVRLVRGNRETTRTEFIHSDLGTYLHQLSEPPAANGEPLYLKEFDLLKAFPELRTELGELPFLSGGGVASRSAWIGPAGARTGLHQDLLDNCAVQITGTKRFLLARPGTVERAGALSAKYDAWARLSRVGIEELAVGGRAVADGHLFVVDLEPGDVLHVPARWWHEVVNLSAGILLSGFYGSRAHVARVWAQVQLREMLHRARLLGSEGCTCHPAR</sequence>
<dbReference type="PANTHER" id="PTHR12461:SF105">
    <property type="entry name" value="HYPOXIA-INDUCIBLE FACTOR 1-ALPHA INHIBITOR"/>
    <property type="match status" value="1"/>
</dbReference>
<keyword evidence="3" id="KW-1185">Reference proteome</keyword>
<evidence type="ECO:0000313" key="3">
    <source>
        <dbReference type="Proteomes" id="UP001321542"/>
    </source>
</evidence>
<dbReference type="InterPro" id="IPR041667">
    <property type="entry name" value="Cupin_8"/>
</dbReference>
<protein>
    <recommendedName>
        <fullName evidence="1">JmjC domain-containing protein</fullName>
    </recommendedName>
</protein>